<name>A0A917ZDC3_9GAMM</name>
<dbReference type="Gene3D" id="3.40.50.300">
    <property type="entry name" value="P-loop containing nucleotide triphosphate hydrolases"/>
    <property type="match status" value="1"/>
</dbReference>
<dbReference type="InterPro" id="IPR027417">
    <property type="entry name" value="P-loop_NTPase"/>
</dbReference>
<accession>A0A917ZDC3</accession>
<dbReference type="PANTHER" id="PTHR37816">
    <property type="entry name" value="YALI0E33011P"/>
    <property type="match status" value="1"/>
</dbReference>
<gene>
    <name evidence="1" type="ORF">GCM10011348_18910</name>
</gene>
<protein>
    <recommendedName>
        <fullName evidence="3">Shikimate kinase</fullName>
    </recommendedName>
</protein>
<reference evidence="1 2" key="1">
    <citation type="journal article" date="2014" name="Int. J. Syst. Evol. Microbiol.">
        <title>Complete genome sequence of Corynebacterium casei LMG S-19264T (=DSM 44701T), isolated from a smear-ripened cheese.</title>
        <authorList>
            <consortium name="US DOE Joint Genome Institute (JGI-PGF)"/>
            <person name="Walter F."/>
            <person name="Albersmeier A."/>
            <person name="Kalinowski J."/>
            <person name="Ruckert C."/>
        </authorList>
    </citation>
    <scope>NUCLEOTIDE SEQUENCE [LARGE SCALE GENOMIC DNA]</scope>
    <source>
        <strain evidence="1 2">CGMCC 1.7286</strain>
    </source>
</reference>
<dbReference type="PANTHER" id="PTHR37816:SF1">
    <property type="entry name" value="TOXIN"/>
    <property type="match status" value="1"/>
</dbReference>
<proteinExistence type="predicted"/>
<dbReference type="SUPFAM" id="SSF52540">
    <property type="entry name" value="P-loop containing nucleoside triphosphate hydrolases"/>
    <property type="match status" value="1"/>
</dbReference>
<evidence type="ECO:0000313" key="1">
    <source>
        <dbReference type="EMBL" id="GGO80976.1"/>
    </source>
</evidence>
<evidence type="ECO:0000313" key="2">
    <source>
        <dbReference type="Proteomes" id="UP000599578"/>
    </source>
</evidence>
<evidence type="ECO:0008006" key="3">
    <source>
        <dbReference type="Google" id="ProtNLM"/>
    </source>
</evidence>
<comment type="caution">
    <text evidence="1">The sequence shown here is derived from an EMBL/GenBank/DDBJ whole genome shotgun (WGS) entry which is preliminary data.</text>
</comment>
<dbReference type="AlphaFoldDB" id="A0A917ZDC3"/>
<keyword evidence="2" id="KW-1185">Reference proteome</keyword>
<dbReference type="EMBL" id="BMLT01000004">
    <property type="protein sequence ID" value="GGO80976.1"/>
    <property type="molecule type" value="Genomic_DNA"/>
</dbReference>
<dbReference type="RefSeq" id="WP_188860338.1">
    <property type="nucleotide sequence ID" value="NZ_BMLT01000004.1"/>
</dbReference>
<dbReference type="Proteomes" id="UP000599578">
    <property type="component" value="Unassembled WGS sequence"/>
</dbReference>
<dbReference type="InterPro" id="IPR052922">
    <property type="entry name" value="Cytidylate_Kinase-2"/>
</dbReference>
<sequence length="160" mass="18062">MKLIILGNAGSGKTTYTRRLLARHPAARLSLDEVAFDGGIERRPLHDSVADVRRFIAANGHGIIEGCYADILEPVLPLCDELVFLNPGVETCVAHCRARPWEPEKFASSAAQDEHLENLINWVSTYETRDDEYGLRAHRRLFDAFEGHKREFNDPTEYAV</sequence>
<organism evidence="1 2">
    <name type="scientific">Marinobacterium nitratireducens</name>
    <dbReference type="NCBI Taxonomy" id="518897"/>
    <lineage>
        <taxon>Bacteria</taxon>
        <taxon>Pseudomonadati</taxon>
        <taxon>Pseudomonadota</taxon>
        <taxon>Gammaproteobacteria</taxon>
        <taxon>Oceanospirillales</taxon>
        <taxon>Oceanospirillaceae</taxon>
        <taxon>Marinobacterium</taxon>
    </lineage>
</organism>